<comment type="caution">
    <text evidence="1">The sequence shown here is derived from an EMBL/GenBank/DDBJ whole genome shotgun (WGS) entry which is preliminary data.</text>
</comment>
<gene>
    <name evidence="1" type="ORF">BDY19DRAFT_905830</name>
</gene>
<protein>
    <submittedName>
        <fullName evidence="1">Uncharacterized protein</fullName>
    </submittedName>
</protein>
<dbReference type="Proteomes" id="UP001055072">
    <property type="component" value="Unassembled WGS sequence"/>
</dbReference>
<evidence type="ECO:0000313" key="1">
    <source>
        <dbReference type="EMBL" id="KAI0089514.1"/>
    </source>
</evidence>
<sequence length="849" mass="96533">MSSVNDDIAAVFTTQDQAKVVECERGNCTRKRFPPGTPMYYVHALNPNGRGEGLSVCSECWVHYQRKTGTVSRSAVRESHSLDEQEKRYERHTTILRKHLSILRILYLSLGHMLSQVKYSIMLLKHKEEKLFLSVRVAMPNARPALPPMPPPSYIPSRTPQLAANSQGYTANHAHYHRERDQAIRQSLQEASGHFILLRVDVVRKVPGVKKVKSIDWVVEDHVSAHIGYSELLSLVYDLVLPIWNRFTEGKWPLHPTDITMSDKHCAPIQKGDRDIISEQFFHRKGKNTTVASQQAVFKKGVPYVLNAIISEEVFNAWEKYQDAEDEKEFRRAHASSRKRSGRIQRQFSQPAVDILLSSVVDDDVPSTAISNVQHATSQKCQLSESFSDTTSGSQFHDYRALKRQHHAAQYDNLLYLILNNYKLIMWNYLSANSTAEQIDLDSVPSAQAVDPSLDAHRSGDHDDDAISNNHDKQQYKSSGLDDDDLAQLATALRGQRKLTIKNNVLGRLFTSTAFVRVKAAHVQEFDTVRALIRAATENAEEALVPEYLLGDEESTFELTLRTTDQRVGRFKVAQFGKCEPCPFDTGEICAKQVIRTTLKTGQLVAYEGGRQLRELLPEVQCLVWAKTLHNVTMEWARDRFDDKRRLGKRITDEDDQPIVIPEMRFVEAWLAKEIVQGTVVPRVYLLEESIESHSKSFCKYINNNSAAPVDLLDPRRQDRALFLAFTQHYQYWLTHKMAFVTDFQGGWNLLTDPQIVTHPALGPIFASGNLPNAYETFETQHKCNRYCQFFNLPTDYENWTALDFEDKEDPELNAISPGTAKEADIGDKITDKVVDEIGGDEEDVANLD</sequence>
<reference evidence="1" key="1">
    <citation type="journal article" date="2021" name="Environ. Microbiol.">
        <title>Gene family expansions and transcriptome signatures uncover fungal adaptations to wood decay.</title>
        <authorList>
            <person name="Hage H."/>
            <person name="Miyauchi S."/>
            <person name="Viragh M."/>
            <person name="Drula E."/>
            <person name="Min B."/>
            <person name="Chaduli D."/>
            <person name="Navarro D."/>
            <person name="Favel A."/>
            <person name="Norest M."/>
            <person name="Lesage-Meessen L."/>
            <person name="Balint B."/>
            <person name="Merenyi Z."/>
            <person name="de Eugenio L."/>
            <person name="Morin E."/>
            <person name="Martinez A.T."/>
            <person name="Baldrian P."/>
            <person name="Stursova M."/>
            <person name="Martinez M.J."/>
            <person name="Novotny C."/>
            <person name="Magnuson J.K."/>
            <person name="Spatafora J.W."/>
            <person name="Maurice S."/>
            <person name="Pangilinan J."/>
            <person name="Andreopoulos W."/>
            <person name="LaButti K."/>
            <person name="Hundley H."/>
            <person name="Na H."/>
            <person name="Kuo A."/>
            <person name="Barry K."/>
            <person name="Lipzen A."/>
            <person name="Henrissat B."/>
            <person name="Riley R."/>
            <person name="Ahrendt S."/>
            <person name="Nagy L.G."/>
            <person name="Grigoriev I.V."/>
            <person name="Martin F."/>
            <person name="Rosso M.N."/>
        </authorList>
    </citation>
    <scope>NUCLEOTIDE SEQUENCE</scope>
    <source>
        <strain evidence="1">CBS 384.51</strain>
    </source>
</reference>
<name>A0ACB8U5X2_9APHY</name>
<proteinExistence type="predicted"/>
<keyword evidence="2" id="KW-1185">Reference proteome</keyword>
<accession>A0ACB8U5X2</accession>
<organism evidence="1 2">
    <name type="scientific">Irpex rosettiformis</name>
    <dbReference type="NCBI Taxonomy" id="378272"/>
    <lineage>
        <taxon>Eukaryota</taxon>
        <taxon>Fungi</taxon>
        <taxon>Dikarya</taxon>
        <taxon>Basidiomycota</taxon>
        <taxon>Agaricomycotina</taxon>
        <taxon>Agaricomycetes</taxon>
        <taxon>Polyporales</taxon>
        <taxon>Irpicaceae</taxon>
        <taxon>Irpex</taxon>
    </lineage>
</organism>
<dbReference type="EMBL" id="MU274910">
    <property type="protein sequence ID" value="KAI0089514.1"/>
    <property type="molecule type" value="Genomic_DNA"/>
</dbReference>
<evidence type="ECO:0000313" key="2">
    <source>
        <dbReference type="Proteomes" id="UP001055072"/>
    </source>
</evidence>